<accession>A0ACB9M6H7</accession>
<dbReference type="EMBL" id="CM042889">
    <property type="protein sequence ID" value="KAI4319797.1"/>
    <property type="molecule type" value="Genomic_DNA"/>
</dbReference>
<evidence type="ECO:0000313" key="1">
    <source>
        <dbReference type="EMBL" id="KAI4319797.1"/>
    </source>
</evidence>
<proteinExistence type="predicted"/>
<comment type="caution">
    <text evidence="1">The sequence shown here is derived from an EMBL/GenBank/DDBJ whole genome shotgun (WGS) entry which is preliminary data.</text>
</comment>
<dbReference type="Proteomes" id="UP001057402">
    <property type="component" value="Chromosome 10"/>
</dbReference>
<protein>
    <submittedName>
        <fullName evidence="1">Uncharacterized protein</fullName>
    </submittedName>
</protein>
<sequence length="593" mass="67229">MFEALFGWRKASKCKKLIRRLQSRLRLLRNKRDSIVRNLRDDVSRLVEMGCLEIATGRVEQLLKDESVIEMYDLLNGFCELVMTNMSYIRRHRECPNDVNEAISSIIFASARCGELPELRRIRELFRDRYGERFALVAVDLLPGNLVNPKIREQLSMKTISNDSDEIRITDEFTRDQPRTQPDTLAIEYASELHKKIEEMADQQAVCLEIVPISPAVVVDSKQEEIGMTEAKKAAMEFNSVVPENGPAVEKSHPQMQLLMKSVRTKVNRFVLMPPPYELDATVPTSEEKEGGGKLDNASKPEERSLTTSSGESSPLFTDMKVVYLDDVEEVQSGLNLDREGLDQRLFKFKQSVVPKSANPEGTPVDRDVEQFESSGKDNMSPRVTRRSKLPSGKRFRRRSVSREPEIIDDVEYAVYYNAPLSNPRKHLKQSPTTNIQNPVATSKPKSSQRLPCKVTSPRQESHCNCCECRKAKHPKLLYTRARPTEGFIGKWDISSEDSSDTDASSLISLAGEGGLLPSYLRAKTMPPKRQTLHPKGEEEKIPRSNSSPLGQQPNHVHPKLPDYDELAAKFCELKKEFLGNYTKNQGRPKLPV</sequence>
<organism evidence="1 2">
    <name type="scientific">Melastoma candidum</name>
    <dbReference type="NCBI Taxonomy" id="119954"/>
    <lineage>
        <taxon>Eukaryota</taxon>
        <taxon>Viridiplantae</taxon>
        <taxon>Streptophyta</taxon>
        <taxon>Embryophyta</taxon>
        <taxon>Tracheophyta</taxon>
        <taxon>Spermatophyta</taxon>
        <taxon>Magnoliopsida</taxon>
        <taxon>eudicotyledons</taxon>
        <taxon>Gunneridae</taxon>
        <taxon>Pentapetalae</taxon>
        <taxon>rosids</taxon>
        <taxon>malvids</taxon>
        <taxon>Myrtales</taxon>
        <taxon>Melastomataceae</taxon>
        <taxon>Melastomatoideae</taxon>
        <taxon>Melastomateae</taxon>
        <taxon>Melastoma</taxon>
    </lineage>
</organism>
<gene>
    <name evidence="1" type="ORF">MLD38_033353</name>
</gene>
<keyword evidence="2" id="KW-1185">Reference proteome</keyword>
<name>A0ACB9M6H7_9MYRT</name>
<reference evidence="2" key="1">
    <citation type="journal article" date="2023" name="Front. Plant Sci.">
        <title>Chromosomal-level genome assembly of Melastoma candidum provides insights into trichome evolution.</title>
        <authorList>
            <person name="Zhong Y."/>
            <person name="Wu W."/>
            <person name="Sun C."/>
            <person name="Zou P."/>
            <person name="Liu Y."/>
            <person name="Dai S."/>
            <person name="Zhou R."/>
        </authorList>
    </citation>
    <scope>NUCLEOTIDE SEQUENCE [LARGE SCALE GENOMIC DNA]</scope>
</reference>
<evidence type="ECO:0000313" key="2">
    <source>
        <dbReference type="Proteomes" id="UP001057402"/>
    </source>
</evidence>